<keyword evidence="2" id="KW-1185">Reference proteome</keyword>
<evidence type="ECO:0000313" key="2">
    <source>
        <dbReference type="Proteomes" id="UP000002534"/>
    </source>
</evidence>
<reference evidence="2" key="1">
    <citation type="submission" date="2005-10" db="EMBL/GenBank/DDBJ databases">
        <title>Complete sequence of Pelobacter carbinolicus DSM 2380.</title>
        <authorList>
            <person name="Copeland A."/>
            <person name="Lucas S."/>
            <person name="Lapidus A."/>
            <person name="Barry K."/>
            <person name="Detter J.C."/>
            <person name="Glavina T."/>
            <person name="Hammon N."/>
            <person name="Israni S."/>
            <person name="Pitluck S."/>
            <person name="Chertkov O."/>
            <person name="Schmutz J."/>
            <person name="Larimer F."/>
            <person name="Land M."/>
            <person name="Kyrpides N."/>
            <person name="Ivanova N."/>
            <person name="Richardson P."/>
        </authorList>
    </citation>
    <scope>NUCLEOTIDE SEQUENCE [LARGE SCALE GENOMIC DNA]</scope>
    <source>
        <strain evidence="2">DSM 2380 / NBRC 103641 / GraBd1</strain>
    </source>
</reference>
<dbReference type="Proteomes" id="UP000002534">
    <property type="component" value="Chromosome"/>
</dbReference>
<dbReference type="HOGENOM" id="CLU_1073036_0_0_7"/>
<dbReference type="eggNOG" id="ENOG50325IX">
    <property type="taxonomic scope" value="Bacteria"/>
</dbReference>
<accession>Q3A274</accession>
<dbReference type="KEGG" id="pca:Pcar_2294"/>
<protein>
    <recommendedName>
        <fullName evidence="3">DUF3405 domain-containing protein</fullName>
    </recommendedName>
</protein>
<dbReference type="Pfam" id="PF11885">
    <property type="entry name" value="DUF3405"/>
    <property type="match status" value="1"/>
</dbReference>
<dbReference type="AlphaFoldDB" id="Q3A274"/>
<dbReference type="InterPro" id="IPR021822">
    <property type="entry name" value="DUF3405"/>
</dbReference>
<reference evidence="1 2" key="2">
    <citation type="journal article" date="2012" name="BMC Genomics">
        <title>The genome of Pelobacter carbinolicus reveals surprising metabolic capabilities and physiological features.</title>
        <authorList>
            <person name="Aklujkar M."/>
            <person name="Haveman S.A."/>
            <person name="Didonato R.Jr."/>
            <person name="Chertkov O."/>
            <person name="Han C.S."/>
            <person name="Land M.L."/>
            <person name="Brown P."/>
            <person name="Lovley D.R."/>
        </authorList>
    </citation>
    <scope>NUCLEOTIDE SEQUENCE [LARGE SCALE GENOMIC DNA]</scope>
    <source>
        <strain evidence="2">DSM 2380 / NBRC 103641 / GraBd1</strain>
    </source>
</reference>
<evidence type="ECO:0000313" key="1">
    <source>
        <dbReference type="EMBL" id="ABA89533.2"/>
    </source>
</evidence>
<evidence type="ECO:0008006" key="3">
    <source>
        <dbReference type="Google" id="ProtNLM"/>
    </source>
</evidence>
<dbReference type="STRING" id="338963.Pcar_2294"/>
<sequence>MPKQVFLFLTHLTDRQSNAELSRIKKAVPEGSEVFMLFHCHGHKQPSFTGNIHKFTDRDLEEIGFPMLSETIVPGSGHFPVMAFRRQYPEYAFYWVIEYDVRFRGNWEKFFTYYQASQADLLTCHIRNYHEEPDWCWWKLRHPDKEIPLQQRYRSFNPIYRISANALDFIDRMHREQWTGHYEELVPTLLFHNGYQLQDIGGTGSFVKKGDRNRFYIDSPESRRGRLKKGTMRFRPSFTRPGWRWNKLYHPVKRPADSS</sequence>
<proteinExistence type="predicted"/>
<name>Q3A274_SYNC1</name>
<dbReference type="EMBL" id="CP000142">
    <property type="protein sequence ID" value="ABA89533.2"/>
    <property type="molecule type" value="Genomic_DNA"/>
</dbReference>
<gene>
    <name evidence="1" type="ordered locus">Pcar_2294</name>
</gene>
<organism evidence="1 2">
    <name type="scientific">Syntrophotalea carbinolica (strain DSM 2380 / NBRC 103641 / GraBd1)</name>
    <name type="common">Pelobacter carbinolicus</name>
    <dbReference type="NCBI Taxonomy" id="338963"/>
    <lineage>
        <taxon>Bacteria</taxon>
        <taxon>Pseudomonadati</taxon>
        <taxon>Thermodesulfobacteriota</taxon>
        <taxon>Desulfuromonadia</taxon>
        <taxon>Desulfuromonadales</taxon>
        <taxon>Syntrophotaleaceae</taxon>
        <taxon>Syntrophotalea</taxon>
    </lineage>
</organism>